<feature type="binding site" evidence="7">
    <location>
        <position position="56"/>
    </location>
    <ligand>
        <name>5-hydroxyisourate</name>
        <dbReference type="ChEBI" id="CHEBI:18072"/>
    </ligand>
</feature>
<dbReference type="EC" id="1.7.3.3" evidence="5 8"/>
<dbReference type="UniPathway" id="UPA00394">
    <property type="reaction ID" value="UER00650"/>
</dbReference>
<dbReference type="PRINTS" id="PR00093">
    <property type="entry name" value="URICASE"/>
</dbReference>
<evidence type="ECO:0000256" key="2">
    <source>
        <dbReference type="ARBA" id="ARBA00009760"/>
    </source>
</evidence>
<feature type="binding site" evidence="7">
    <location>
        <position position="173"/>
    </location>
    <ligand>
        <name>urate</name>
        <dbReference type="ChEBI" id="CHEBI:17775"/>
    </ligand>
</feature>
<feature type="binding site" evidence="7">
    <location>
        <position position="242"/>
    </location>
    <ligand>
        <name>5-hydroxyisourate</name>
        <dbReference type="ChEBI" id="CHEBI:18072"/>
    </ligand>
</feature>
<dbReference type="EMBL" id="FMTP01000006">
    <property type="protein sequence ID" value="SCW90316.1"/>
    <property type="molecule type" value="Genomic_DNA"/>
</dbReference>
<feature type="binding site" evidence="7">
    <location>
        <position position="55"/>
    </location>
    <ligand>
        <name>O2</name>
        <dbReference type="ChEBI" id="CHEBI:15379"/>
    </ligand>
</feature>
<dbReference type="GO" id="GO:0004846">
    <property type="term" value="F:urate oxidase activity"/>
    <property type="evidence" value="ECO:0007669"/>
    <property type="project" value="UniProtKB-EC"/>
</dbReference>
<feature type="binding site" evidence="7">
    <location>
        <position position="173"/>
    </location>
    <ligand>
        <name>5-hydroxyisourate</name>
        <dbReference type="ChEBI" id="CHEBI:18072"/>
    </ligand>
</feature>
<evidence type="ECO:0000256" key="4">
    <source>
        <dbReference type="ARBA" id="ARBA00023002"/>
    </source>
</evidence>
<gene>
    <name evidence="9" type="ORF">SAMN05660859_3599</name>
</gene>
<keyword evidence="3 5" id="KW-0659">Purine metabolism</keyword>
<feature type="active site" description="Charge relay system" evidence="6">
    <location>
        <position position="10"/>
    </location>
</feature>
<feature type="binding site" evidence="7">
    <location>
        <position position="55"/>
    </location>
    <ligand>
        <name>urate</name>
        <dbReference type="ChEBI" id="CHEBI:17775"/>
    </ligand>
</feature>
<dbReference type="InterPro" id="IPR002042">
    <property type="entry name" value="Uricase"/>
</dbReference>
<dbReference type="NCBIfam" id="TIGR03383">
    <property type="entry name" value="urate_oxi"/>
    <property type="match status" value="1"/>
</dbReference>
<feature type="binding site" evidence="7">
    <location>
        <position position="215"/>
    </location>
    <ligand>
        <name>urate</name>
        <dbReference type="ChEBI" id="CHEBI:17775"/>
    </ligand>
</feature>
<comment type="catalytic activity">
    <reaction evidence="5 8">
        <text>urate + O2 + H2O = 5-hydroxyisourate + H2O2</text>
        <dbReference type="Rhea" id="RHEA:21368"/>
        <dbReference type="ChEBI" id="CHEBI:15377"/>
        <dbReference type="ChEBI" id="CHEBI:15379"/>
        <dbReference type="ChEBI" id="CHEBI:16240"/>
        <dbReference type="ChEBI" id="CHEBI:17775"/>
        <dbReference type="ChEBI" id="CHEBI:18072"/>
        <dbReference type="EC" id="1.7.3.3"/>
    </reaction>
</comment>
<dbReference type="PANTHER" id="PTHR42874:SF1">
    <property type="entry name" value="URICASE"/>
    <property type="match status" value="1"/>
</dbReference>
<dbReference type="PIRSF" id="PIRSF000241">
    <property type="entry name" value="Urate_oxidase"/>
    <property type="match status" value="1"/>
</dbReference>
<keyword evidence="10" id="KW-1185">Reference proteome</keyword>
<dbReference type="GO" id="GO:0019628">
    <property type="term" value="P:urate catabolic process"/>
    <property type="evidence" value="ECO:0007669"/>
    <property type="project" value="UniProtKB-UniPathway"/>
</dbReference>
<feature type="binding site" evidence="7">
    <location>
        <position position="242"/>
    </location>
    <ligand>
        <name>O2</name>
        <dbReference type="ChEBI" id="CHEBI:15379"/>
    </ligand>
</feature>
<feature type="active site" description="Charge relay system" evidence="6">
    <location>
        <position position="244"/>
    </location>
</feature>
<protein>
    <recommendedName>
        <fullName evidence="5 8">Uricase</fullName>
        <ecNumber evidence="5 8">1.7.3.3</ecNumber>
    </recommendedName>
    <alternativeName>
        <fullName evidence="5">Urate oxidase</fullName>
    </alternativeName>
</protein>
<feature type="binding site" evidence="7">
    <location>
        <position position="55"/>
    </location>
    <ligand>
        <name>5-hydroxyisourate</name>
        <dbReference type="ChEBI" id="CHEBI:18072"/>
    </ligand>
</feature>
<dbReference type="STRING" id="177413.SAMN05660859_3599"/>
<feature type="binding site" evidence="7">
    <location>
        <position position="215"/>
    </location>
    <ligand>
        <name>5-hydroxyisourate</name>
        <dbReference type="ChEBI" id="CHEBI:18072"/>
    </ligand>
</feature>
<sequence length="279" mass="30315">MPLISNSYGKGRVRIMRVGRDGARHEVRELSVQAMLTGDFTAAYTQGDNRQVIATDSIKNIVNIVARDHVGAENEVFAGALAQYFLDRYPHVTGVDISASETKWRRIEVEGAPHDHAFVLDGNGKATVTLAATREGTRLASGVDRFTFLKTTQSGWEDYWFDEATTLKPTADRLFATAMEAQWLWSGVPASYEAANAAVLAAALKVFATTYSPGVQATLYQMGEAVLAAVPEVAEISMACPNKHYLPIDLSPFGRAFDGQVFTPTDEPHGQIVCTVGRG</sequence>
<evidence type="ECO:0000256" key="6">
    <source>
        <dbReference type="PIRSR" id="PIRSR000241-1"/>
    </source>
</evidence>
<dbReference type="AlphaFoldDB" id="A0A1G4U9H6"/>
<organism evidence="9 10">
    <name type="scientific">Ancylobacter rudongensis</name>
    <dbReference type="NCBI Taxonomy" id="177413"/>
    <lineage>
        <taxon>Bacteria</taxon>
        <taxon>Pseudomonadati</taxon>
        <taxon>Pseudomonadota</taxon>
        <taxon>Alphaproteobacteria</taxon>
        <taxon>Hyphomicrobiales</taxon>
        <taxon>Xanthobacteraceae</taxon>
        <taxon>Ancylobacter</taxon>
    </lineage>
</organism>
<feature type="binding site" evidence="7">
    <location>
        <position position="242"/>
    </location>
    <ligand>
        <name>urate</name>
        <dbReference type="ChEBI" id="CHEBI:17775"/>
    </ligand>
</feature>
<evidence type="ECO:0000256" key="7">
    <source>
        <dbReference type="PIRSR" id="PIRSR000241-2"/>
    </source>
</evidence>
<dbReference type="PANTHER" id="PTHR42874">
    <property type="entry name" value="URICASE"/>
    <property type="match status" value="1"/>
</dbReference>
<keyword evidence="4 5" id="KW-0560">Oxidoreductase</keyword>
<evidence type="ECO:0000313" key="9">
    <source>
        <dbReference type="EMBL" id="SCW90316.1"/>
    </source>
</evidence>
<evidence type="ECO:0000256" key="8">
    <source>
        <dbReference type="RuleBase" id="RU004455"/>
    </source>
</evidence>
<dbReference type="Proteomes" id="UP000198889">
    <property type="component" value="Unassembled WGS sequence"/>
</dbReference>
<proteinExistence type="inferred from homology"/>
<evidence type="ECO:0000256" key="3">
    <source>
        <dbReference type="ARBA" id="ARBA00022631"/>
    </source>
</evidence>
<accession>A0A1G4U9H6</accession>
<dbReference type="SUPFAM" id="SSF55620">
    <property type="entry name" value="Tetrahydrobiopterin biosynthesis enzymes-like"/>
    <property type="match status" value="2"/>
</dbReference>
<reference evidence="10" key="1">
    <citation type="submission" date="2016-10" db="EMBL/GenBank/DDBJ databases">
        <authorList>
            <person name="Varghese N."/>
            <person name="Submissions S."/>
        </authorList>
    </citation>
    <scope>NUCLEOTIDE SEQUENCE [LARGE SCALE GENOMIC DNA]</scope>
    <source>
        <strain evidence="10">CGMCC 1.1761</strain>
    </source>
</reference>
<comment type="function">
    <text evidence="5 8">Catalyzes the oxidation of uric acid to 5-hydroxyisourate, which is further processed to form (S)-allantoin.</text>
</comment>
<feature type="binding site" evidence="7">
    <location>
        <position position="216"/>
    </location>
    <ligand>
        <name>5-hydroxyisourate</name>
        <dbReference type="ChEBI" id="CHEBI:18072"/>
    </ligand>
</feature>
<comment type="pathway">
    <text evidence="1 5">Purine metabolism; urate degradation; (S)-allantoin from urate: step 1/3.</text>
</comment>
<dbReference type="Pfam" id="PF01014">
    <property type="entry name" value="Uricase"/>
    <property type="match status" value="2"/>
</dbReference>
<name>A0A1G4U9H6_9HYPH</name>
<comment type="similarity">
    <text evidence="2 5 8">Belongs to the uricase family.</text>
</comment>
<dbReference type="Gene3D" id="3.10.270.10">
    <property type="entry name" value="Urate Oxidase"/>
    <property type="match status" value="1"/>
</dbReference>
<evidence type="ECO:0000313" key="10">
    <source>
        <dbReference type="Proteomes" id="UP000198889"/>
    </source>
</evidence>
<feature type="binding site" evidence="7">
    <location>
        <position position="56"/>
    </location>
    <ligand>
        <name>urate</name>
        <dbReference type="ChEBI" id="CHEBI:17775"/>
    </ligand>
</feature>
<feature type="binding site" evidence="7">
    <location>
        <position position="216"/>
    </location>
    <ligand>
        <name>urate</name>
        <dbReference type="ChEBI" id="CHEBI:17775"/>
    </ligand>
</feature>
<feature type="active site" description="Charge relay system" evidence="6">
    <location>
        <position position="55"/>
    </location>
</feature>
<dbReference type="RefSeq" id="WP_091442424.1">
    <property type="nucleotide sequence ID" value="NZ_FMTP01000006.1"/>
</dbReference>
<evidence type="ECO:0000256" key="5">
    <source>
        <dbReference type="PIRNR" id="PIRNR000241"/>
    </source>
</evidence>
<evidence type="ECO:0000256" key="1">
    <source>
        <dbReference type="ARBA" id="ARBA00004831"/>
    </source>
</evidence>
<dbReference type="GO" id="GO:0006145">
    <property type="term" value="P:purine nucleobase catabolic process"/>
    <property type="evidence" value="ECO:0007669"/>
    <property type="project" value="TreeGrafter"/>
</dbReference>